<organism evidence="9 10">
    <name type="scientific">Umbelopsis vinacea</name>
    <dbReference type="NCBI Taxonomy" id="44442"/>
    <lineage>
        <taxon>Eukaryota</taxon>
        <taxon>Fungi</taxon>
        <taxon>Fungi incertae sedis</taxon>
        <taxon>Mucoromycota</taxon>
        <taxon>Mucoromycotina</taxon>
        <taxon>Umbelopsidomycetes</taxon>
        <taxon>Umbelopsidales</taxon>
        <taxon>Umbelopsidaceae</taxon>
        <taxon>Umbelopsis</taxon>
    </lineage>
</organism>
<accession>A0A8H7Q3S3</accession>
<dbReference type="SMART" id="SM00490">
    <property type="entry name" value="HELICc"/>
    <property type="match status" value="1"/>
</dbReference>
<dbReference type="InterPro" id="IPR001650">
    <property type="entry name" value="Helicase_C-like"/>
</dbReference>
<dbReference type="Pfam" id="PF00270">
    <property type="entry name" value="DEAD"/>
    <property type="match status" value="1"/>
</dbReference>
<dbReference type="PROSITE" id="PS51194">
    <property type="entry name" value="HELICASE_CTER"/>
    <property type="match status" value="1"/>
</dbReference>
<keyword evidence="1 5" id="KW-0547">Nucleotide-binding</keyword>
<dbReference type="GO" id="GO:0016787">
    <property type="term" value="F:hydrolase activity"/>
    <property type="evidence" value="ECO:0007669"/>
    <property type="project" value="UniProtKB-KW"/>
</dbReference>
<keyword evidence="2 5" id="KW-0378">Hydrolase</keyword>
<dbReference type="InterPro" id="IPR014001">
    <property type="entry name" value="Helicase_ATP-bd"/>
</dbReference>
<comment type="domain">
    <text evidence="5">The Q motif is unique to and characteristic of the DEAD box family of RNA helicases and controls ATP binding and hydrolysis.</text>
</comment>
<keyword evidence="3 5" id="KW-0067">ATP-binding</keyword>
<feature type="compositionally biased region" description="Basic and acidic residues" evidence="6">
    <location>
        <begin position="570"/>
        <end position="635"/>
    </location>
</feature>
<dbReference type="PROSITE" id="PS51192">
    <property type="entry name" value="HELICASE_ATP_BIND_1"/>
    <property type="match status" value="1"/>
</dbReference>
<feature type="region of interest" description="Disordered" evidence="6">
    <location>
        <begin position="565"/>
        <end position="702"/>
    </location>
</feature>
<protein>
    <recommendedName>
        <fullName evidence="5">ATP-dependent RNA helicase</fullName>
        <ecNumber evidence="5">3.6.4.13</ecNumber>
    </recommendedName>
</protein>
<dbReference type="Gene3D" id="3.40.50.300">
    <property type="entry name" value="P-loop containing nucleotide triphosphate hydrolases"/>
    <property type="match status" value="2"/>
</dbReference>
<dbReference type="AlphaFoldDB" id="A0A8H7Q3S3"/>
<sequence>MQVAARALARPSRLLCLKTNVQRFSTTTRVATGLNTVSRLGHSPVLSTFGKQRTLTSAIYQYRAAKSAFHTSVKAATATADVAEVIDEAIAQDTPKNFDDIKNLNPLTQQAIEKVFKYKAMSKVQEAVLERVPLERDMFVKAKTGTGKTLAFLIPALESSFAGKDFREIKNAVGTSILIVSPTRELAQQIAEEARKLTKFYPLKVHCLVGGEPKRQQMRSLDRDRADIVVGTPGRLIDMLRSVRHFKRSCESIKTLILDEADQLLDMGFKDEIQDILREIPAKRQTLLFSATLTSQIRQNIVQFALSEDHEVLDTVDPNEINTNLQVKQDYFVAPFADQAAVISNIIANRDAALEGKTMIFLPTTRMTEMYAEVFRELLGPKRAKDIYELHSKKTQSSRNRISELFRRARPGSVLFTSDVSARGVDYPGVKLVIQVGVPSSREQYIHRLGRTGRAGKEGEGIIVLAPFEEAFVRNEVADLPLVKQDATAMLAGVDDAREIIHEAAAKLPESFINDAYMSFLGYYSSRMPLLNQPRSETLVHGDHFIRGFGVTEVPSLSPNLLAKMGLSSKSRDSDRNRGSRSRSRTDSYDRPRRSFSDRDDDRPRRPRFDRDDERPRRPRSDRDDDRPRRPRPDGDSSTFTRRPKRDDDGFRRSPSRTGDDFPRRRPRSDDSPDDDFFRKNKAPGRFNSDRRPSRSKEFSRE</sequence>
<feature type="compositionally biased region" description="Basic and acidic residues" evidence="6">
    <location>
        <begin position="645"/>
        <end position="679"/>
    </location>
</feature>
<feature type="domain" description="Helicase ATP-binding" evidence="7">
    <location>
        <begin position="129"/>
        <end position="311"/>
    </location>
</feature>
<dbReference type="SUPFAM" id="SSF52540">
    <property type="entry name" value="P-loop containing nucleoside triphosphate hydrolases"/>
    <property type="match status" value="1"/>
</dbReference>
<dbReference type="CDD" id="cd18787">
    <property type="entry name" value="SF2_C_DEAD"/>
    <property type="match status" value="1"/>
</dbReference>
<comment type="similarity">
    <text evidence="5">Belongs to the DEAD box helicase family.</text>
</comment>
<dbReference type="GO" id="GO:0003724">
    <property type="term" value="F:RNA helicase activity"/>
    <property type="evidence" value="ECO:0007669"/>
    <property type="project" value="UniProtKB-EC"/>
</dbReference>
<gene>
    <name evidence="9" type="ORF">INT44_002149</name>
</gene>
<comment type="caution">
    <text evidence="9">The sequence shown here is derived from an EMBL/GenBank/DDBJ whole genome shotgun (WGS) entry which is preliminary data.</text>
</comment>
<feature type="compositionally biased region" description="Basic and acidic residues" evidence="6">
    <location>
        <begin position="688"/>
        <end position="702"/>
    </location>
</feature>
<evidence type="ECO:0000256" key="4">
    <source>
        <dbReference type="ARBA" id="ARBA00022884"/>
    </source>
</evidence>
<dbReference type="InterPro" id="IPR027417">
    <property type="entry name" value="P-loop_NTPase"/>
</dbReference>
<dbReference type="OrthoDB" id="193716at2759"/>
<dbReference type="Proteomes" id="UP000612746">
    <property type="component" value="Unassembled WGS sequence"/>
</dbReference>
<proteinExistence type="inferred from homology"/>
<dbReference type="EC" id="3.6.4.13" evidence="5"/>
<evidence type="ECO:0000259" key="8">
    <source>
        <dbReference type="PROSITE" id="PS51194"/>
    </source>
</evidence>
<evidence type="ECO:0000313" key="9">
    <source>
        <dbReference type="EMBL" id="KAG2185358.1"/>
    </source>
</evidence>
<evidence type="ECO:0000259" key="7">
    <source>
        <dbReference type="PROSITE" id="PS51192"/>
    </source>
</evidence>
<dbReference type="Pfam" id="PF00271">
    <property type="entry name" value="Helicase_C"/>
    <property type="match status" value="1"/>
</dbReference>
<comment type="function">
    <text evidence="5">RNA helicase.</text>
</comment>
<feature type="domain" description="Helicase C-terminal" evidence="8">
    <location>
        <begin position="345"/>
        <end position="502"/>
    </location>
</feature>
<evidence type="ECO:0000256" key="1">
    <source>
        <dbReference type="ARBA" id="ARBA00022741"/>
    </source>
</evidence>
<dbReference type="SMART" id="SM00487">
    <property type="entry name" value="DEXDc"/>
    <property type="match status" value="1"/>
</dbReference>
<dbReference type="GO" id="GO:0003723">
    <property type="term" value="F:RNA binding"/>
    <property type="evidence" value="ECO:0007669"/>
    <property type="project" value="UniProtKB-UniRule"/>
</dbReference>
<dbReference type="InterPro" id="IPR011545">
    <property type="entry name" value="DEAD/DEAH_box_helicase_dom"/>
</dbReference>
<dbReference type="GO" id="GO:0005524">
    <property type="term" value="F:ATP binding"/>
    <property type="evidence" value="ECO:0007669"/>
    <property type="project" value="UniProtKB-UniRule"/>
</dbReference>
<keyword evidence="4 5" id="KW-0694">RNA-binding</keyword>
<evidence type="ECO:0000256" key="6">
    <source>
        <dbReference type="SAM" id="MobiDB-lite"/>
    </source>
</evidence>
<evidence type="ECO:0000313" key="10">
    <source>
        <dbReference type="Proteomes" id="UP000612746"/>
    </source>
</evidence>
<evidence type="ECO:0000256" key="3">
    <source>
        <dbReference type="ARBA" id="ARBA00022840"/>
    </source>
</evidence>
<evidence type="ECO:0000256" key="5">
    <source>
        <dbReference type="RuleBase" id="RU365068"/>
    </source>
</evidence>
<name>A0A8H7Q3S3_9FUNG</name>
<keyword evidence="10" id="KW-1185">Reference proteome</keyword>
<evidence type="ECO:0000256" key="2">
    <source>
        <dbReference type="ARBA" id="ARBA00022801"/>
    </source>
</evidence>
<reference evidence="9" key="1">
    <citation type="submission" date="2020-12" db="EMBL/GenBank/DDBJ databases">
        <title>Metabolic potential, ecology and presence of endohyphal bacteria is reflected in genomic diversity of Mucoromycotina.</title>
        <authorList>
            <person name="Muszewska A."/>
            <person name="Okrasinska A."/>
            <person name="Steczkiewicz K."/>
            <person name="Drgas O."/>
            <person name="Orlowska M."/>
            <person name="Perlinska-Lenart U."/>
            <person name="Aleksandrzak-Piekarczyk T."/>
            <person name="Szatraj K."/>
            <person name="Zielenkiewicz U."/>
            <person name="Pilsyk S."/>
            <person name="Malc E."/>
            <person name="Mieczkowski P."/>
            <person name="Kruszewska J.S."/>
            <person name="Biernat P."/>
            <person name="Pawlowska J."/>
        </authorList>
    </citation>
    <scope>NUCLEOTIDE SEQUENCE</scope>
    <source>
        <strain evidence="9">WA0000051536</strain>
    </source>
</reference>
<keyword evidence="5" id="KW-0347">Helicase</keyword>
<dbReference type="PANTHER" id="PTHR24031">
    <property type="entry name" value="RNA HELICASE"/>
    <property type="match status" value="1"/>
</dbReference>
<dbReference type="EMBL" id="JAEPRA010000005">
    <property type="protein sequence ID" value="KAG2185358.1"/>
    <property type="molecule type" value="Genomic_DNA"/>
</dbReference>
<comment type="catalytic activity">
    <reaction evidence="5">
        <text>ATP + H2O = ADP + phosphate + H(+)</text>
        <dbReference type="Rhea" id="RHEA:13065"/>
        <dbReference type="ChEBI" id="CHEBI:15377"/>
        <dbReference type="ChEBI" id="CHEBI:15378"/>
        <dbReference type="ChEBI" id="CHEBI:30616"/>
        <dbReference type="ChEBI" id="CHEBI:43474"/>
        <dbReference type="ChEBI" id="CHEBI:456216"/>
        <dbReference type="EC" id="3.6.4.13"/>
    </reaction>
</comment>